<dbReference type="AlphaFoldDB" id="A0A933VVZ6"/>
<dbReference type="InterPro" id="IPR000836">
    <property type="entry name" value="PRTase_dom"/>
</dbReference>
<proteinExistence type="predicted"/>
<protein>
    <submittedName>
        <fullName evidence="1">ComF family protein</fullName>
    </submittedName>
</protein>
<sequence>MQVSVRRLMGNWDVGYALHTHVISSVYLGRDEHGRDRFDNTRSEPGEALFQLKYRSDWAQVQPLAEQVRVSLLPLFPDVGLIVPMPASVARPRQPVTEIARELGRLANIPVFETIVTKASAPVGAPQLKNLTTKEEKAAALVGRFTVKDVIGGDGKWNALLLDDLFDTGASMEAVCDALRTYPKIGGIYVGAITQGRNS</sequence>
<dbReference type="InterPro" id="IPR029057">
    <property type="entry name" value="PRTase-like"/>
</dbReference>
<dbReference type="EMBL" id="JACRJB010000037">
    <property type="protein sequence ID" value="MBI5130387.1"/>
    <property type="molecule type" value="Genomic_DNA"/>
</dbReference>
<dbReference type="CDD" id="cd06223">
    <property type="entry name" value="PRTases_typeI"/>
    <property type="match status" value="1"/>
</dbReference>
<evidence type="ECO:0000313" key="2">
    <source>
        <dbReference type="Proteomes" id="UP000782519"/>
    </source>
</evidence>
<evidence type="ECO:0000313" key="1">
    <source>
        <dbReference type="EMBL" id="MBI5130387.1"/>
    </source>
</evidence>
<reference evidence="1" key="1">
    <citation type="submission" date="2020-07" db="EMBL/GenBank/DDBJ databases">
        <title>Huge and variable diversity of episymbiotic CPR bacteria and DPANN archaea in groundwater ecosystems.</title>
        <authorList>
            <person name="He C.Y."/>
            <person name="Keren R."/>
            <person name="Whittaker M."/>
            <person name="Farag I.F."/>
            <person name="Doudna J."/>
            <person name="Cate J.H.D."/>
            <person name="Banfield J.F."/>
        </authorList>
    </citation>
    <scope>NUCLEOTIDE SEQUENCE</scope>
    <source>
        <strain evidence="1">NC_groundwater_1818_Pr3_B-0.1um_66_35</strain>
    </source>
</reference>
<accession>A0A933VVZ6</accession>
<dbReference type="SUPFAM" id="SSF53271">
    <property type="entry name" value="PRTase-like"/>
    <property type="match status" value="1"/>
</dbReference>
<name>A0A933VVZ6_RHOPL</name>
<organism evidence="1 2">
    <name type="scientific">Rhodopseudomonas palustris</name>
    <dbReference type="NCBI Taxonomy" id="1076"/>
    <lineage>
        <taxon>Bacteria</taxon>
        <taxon>Pseudomonadati</taxon>
        <taxon>Pseudomonadota</taxon>
        <taxon>Alphaproteobacteria</taxon>
        <taxon>Hyphomicrobiales</taxon>
        <taxon>Nitrobacteraceae</taxon>
        <taxon>Rhodopseudomonas</taxon>
    </lineage>
</organism>
<gene>
    <name evidence="1" type="ORF">HZA66_13170</name>
</gene>
<dbReference type="Gene3D" id="3.40.50.2020">
    <property type="match status" value="1"/>
</dbReference>
<dbReference type="Proteomes" id="UP000782519">
    <property type="component" value="Unassembled WGS sequence"/>
</dbReference>
<comment type="caution">
    <text evidence="1">The sequence shown here is derived from an EMBL/GenBank/DDBJ whole genome shotgun (WGS) entry which is preliminary data.</text>
</comment>